<dbReference type="Pfam" id="PF00583">
    <property type="entry name" value="Acetyltransf_1"/>
    <property type="match status" value="1"/>
</dbReference>
<dbReference type="Proteomes" id="UP000321555">
    <property type="component" value="Chromosome"/>
</dbReference>
<name>A0A5B8ZA31_CYTDA</name>
<dbReference type="OrthoDB" id="9775804at2"/>
<dbReference type="Gene3D" id="3.40.630.30">
    <property type="match status" value="1"/>
</dbReference>
<dbReference type="PROSITE" id="PS51186">
    <property type="entry name" value="GNAT"/>
    <property type="match status" value="1"/>
</dbReference>
<dbReference type="InterPro" id="IPR016181">
    <property type="entry name" value="Acyl_CoA_acyltransferase"/>
</dbReference>
<dbReference type="PANTHER" id="PTHR43626:SF4">
    <property type="entry name" value="GCN5-RELATED N-ACETYLTRANSFERASE 2, CHLOROPLASTIC"/>
    <property type="match status" value="1"/>
</dbReference>
<evidence type="ECO:0000256" key="2">
    <source>
        <dbReference type="ARBA" id="ARBA00023315"/>
    </source>
</evidence>
<dbReference type="InterPro" id="IPR000182">
    <property type="entry name" value="GNAT_dom"/>
</dbReference>
<feature type="domain" description="N-acetyltransferase" evidence="3">
    <location>
        <begin position="1"/>
        <end position="132"/>
    </location>
</feature>
<organism evidence="4 5">
    <name type="scientific">Cytobacillus dafuensis</name>
    <name type="common">Bacillus dafuensis</name>
    <dbReference type="NCBI Taxonomy" id="1742359"/>
    <lineage>
        <taxon>Bacteria</taxon>
        <taxon>Bacillati</taxon>
        <taxon>Bacillota</taxon>
        <taxon>Bacilli</taxon>
        <taxon>Bacillales</taxon>
        <taxon>Bacillaceae</taxon>
        <taxon>Cytobacillus</taxon>
    </lineage>
</organism>
<dbReference type="EMBL" id="CP042593">
    <property type="protein sequence ID" value="QED49995.1"/>
    <property type="molecule type" value="Genomic_DNA"/>
</dbReference>
<sequence length="132" mass="15332">MKIRYTDEIANPDQLFTLYQNDGWNEFLKLPKEALHKAMLQSWHVLCVYDEDQLIGTGRIISDGVINGYICGIIVHPSYRNKGIGKEIVRRLVREGNEAKLHIQLFCEDDKASYYRELGFEIFTVGMKYEGK</sequence>
<evidence type="ECO:0000313" key="4">
    <source>
        <dbReference type="EMBL" id="QED49995.1"/>
    </source>
</evidence>
<dbReference type="InterPro" id="IPR045039">
    <property type="entry name" value="NSI-like"/>
</dbReference>
<keyword evidence="2" id="KW-0012">Acyltransferase</keyword>
<dbReference type="GO" id="GO:0005737">
    <property type="term" value="C:cytoplasm"/>
    <property type="evidence" value="ECO:0007669"/>
    <property type="project" value="TreeGrafter"/>
</dbReference>
<proteinExistence type="predicted"/>
<dbReference type="SUPFAM" id="SSF55729">
    <property type="entry name" value="Acyl-CoA N-acyltransferases (Nat)"/>
    <property type="match status" value="1"/>
</dbReference>
<reference evidence="5" key="1">
    <citation type="submission" date="2019-08" db="EMBL/GenBank/DDBJ databases">
        <authorList>
            <person name="Zheng X."/>
        </authorList>
    </citation>
    <scope>NUCLEOTIDE SEQUENCE [LARGE SCALE GENOMIC DNA]</scope>
    <source>
        <strain evidence="5">FJAT-25496</strain>
    </source>
</reference>
<evidence type="ECO:0000256" key="1">
    <source>
        <dbReference type="ARBA" id="ARBA00022679"/>
    </source>
</evidence>
<evidence type="ECO:0000313" key="5">
    <source>
        <dbReference type="Proteomes" id="UP000321555"/>
    </source>
</evidence>
<dbReference type="KEGG" id="bda:FSZ17_04375"/>
<evidence type="ECO:0000259" key="3">
    <source>
        <dbReference type="PROSITE" id="PS51186"/>
    </source>
</evidence>
<dbReference type="STRING" id="1742359.GCA_001439625_04612"/>
<dbReference type="RefSeq" id="WP_057775853.1">
    <property type="nucleotide sequence ID" value="NZ_CP042593.1"/>
</dbReference>
<keyword evidence="5" id="KW-1185">Reference proteome</keyword>
<keyword evidence="1 4" id="KW-0808">Transferase</keyword>
<dbReference type="CDD" id="cd04301">
    <property type="entry name" value="NAT_SF"/>
    <property type="match status" value="1"/>
</dbReference>
<dbReference type="GO" id="GO:0008080">
    <property type="term" value="F:N-acetyltransferase activity"/>
    <property type="evidence" value="ECO:0007669"/>
    <property type="project" value="InterPro"/>
</dbReference>
<gene>
    <name evidence="4" type="ORF">FSZ17_04375</name>
</gene>
<dbReference type="PANTHER" id="PTHR43626">
    <property type="entry name" value="ACYL-COA N-ACYLTRANSFERASE"/>
    <property type="match status" value="1"/>
</dbReference>
<protein>
    <submittedName>
        <fullName evidence="4">GNAT family N-acetyltransferase</fullName>
    </submittedName>
</protein>
<dbReference type="AlphaFoldDB" id="A0A5B8ZA31"/>
<accession>A0A5B8ZA31</accession>